<feature type="compositionally biased region" description="Basic residues" evidence="1">
    <location>
        <begin position="8"/>
        <end position="18"/>
    </location>
</feature>
<evidence type="ECO:0008006" key="4">
    <source>
        <dbReference type="Google" id="ProtNLM"/>
    </source>
</evidence>
<protein>
    <recommendedName>
        <fullName evidence="4">Transposase (Putative), gypsy type</fullName>
    </recommendedName>
</protein>
<feature type="region of interest" description="Disordered" evidence="1">
    <location>
        <begin position="1"/>
        <end position="25"/>
    </location>
</feature>
<sequence>MSTGAKPSTKKRKYKPRHPPGPDQAEINWKEEEFHNLVQNFCFLSDWGVQFPTPNSTALDAPPGYVTLYAHFFREGNFRLLMKKFAREVLTSYGLHISQINALGFPRLTHFEFICRANRVEPTFEKFNVFYFVTYTGDFYSFNSRTSGVDPCSSHPPKSLHDWKQKFFYIRRGVIPIDMHYRAESEGVPCVNVSVDFTEQEWHKVLTRKVTAIIQLEERALVAARMSMLWAPQNPRGFPIYGYQGKAGYSLMNVFDPKAGGAMVVAALPEGRPLWVEQIREFLAP</sequence>
<reference evidence="2" key="2">
    <citation type="submission" date="2020-06" db="EMBL/GenBank/DDBJ databases">
        <title>Helianthus annuus Genome sequencing and assembly Release 2.</title>
        <authorList>
            <person name="Gouzy J."/>
            <person name="Langlade N."/>
            <person name="Munos S."/>
        </authorList>
    </citation>
    <scope>NUCLEOTIDE SEQUENCE</scope>
    <source>
        <tissue evidence="2">Leaves</tissue>
    </source>
</reference>
<proteinExistence type="predicted"/>
<keyword evidence="3" id="KW-1185">Reference proteome</keyword>
<dbReference type="EMBL" id="MNCJ02000318">
    <property type="protein sequence ID" value="KAF5815253.1"/>
    <property type="molecule type" value="Genomic_DNA"/>
</dbReference>
<evidence type="ECO:0000313" key="3">
    <source>
        <dbReference type="Proteomes" id="UP000215914"/>
    </source>
</evidence>
<comment type="caution">
    <text evidence="2">The sequence shown here is derived from an EMBL/GenBank/DDBJ whole genome shotgun (WGS) entry which is preliminary data.</text>
</comment>
<dbReference type="PANTHER" id="PTHR31099:SF49">
    <property type="entry name" value="MYOSIN HEAVY CHAIN-LIKE PROTEIN"/>
    <property type="match status" value="1"/>
</dbReference>
<dbReference type="Proteomes" id="UP000215914">
    <property type="component" value="Unassembled WGS sequence"/>
</dbReference>
<reference evidence="2" key="1">
    <citation type="journal article" date="2017" name="Nature">
        <title>The sunflower genome provides insights into oil metabolism, flowering and Asterid evolution.</title>
        <authorList>
            <person name="Badouin H."/>
            <person name="Gouzy J."/>
            <person name="Grassa C.J."/>
            <person name="Murat F."/>
            <person name="Staton S.E."/>
            <person name="Cottret L."/>
            <person name="Lelandais-Briere C."/>
            <person name="Owens G.L."/>
            <person name="Carrere S."/>
            <person name="Mayjonade B."/>
            <person name="Legrand L."/>
            <person name="Gill N."/>
            <person name="Kane N.C."/>
            <person name="Bowers J.E."/>
            <person name="Hubner S."/>
            <person name="Bellec A."/>
            <person name="Berard A."/>
            <person name="Berges H."/>
            <person name="Blanchet N."/>
            <person name="Boniface M.C."/>
            <person name="Brunel D."/>
            <person name="Catrice O."/>
            <person name="Chaidir N."/>
            <person name="Claudel C."/>
            <person name="Donnadieu C."/>
            <person name="Faraut T."/>
            <person name="Fievet G."/>
            <person name="Helmstetter N."/>
            <person name="King M."/>
            <person name="Knapp S.J."/>
            <person name="Lai Z."/>
            <person name="Le Paslier M.C."/>
            <person name="Lippi Y."/>
            <person name="Lorenzon L."/>
            <person name="Mandel J.R."/>
            <person name="Marage G."/>
            <person name="Marchand G."/>
            <person name="Marquand E."/>
            <person name="Bret-Mestries E."/>
            <person name="Morien E."/>
            <person name="Nambeesan S."/>
            <person name="Nguyen T."/>
            <person name="Pegot-Espagnet P."/>
            <person name="Pouilly N."/>
            <person name="Raftis F."/>
            <person name="Sallet E."/>
            <person name="Schiex T."/>
            <person name="Thomas J."/>
            <person name="Vandecasteele C."/>
            <person name="Vares D."/>
            <person name="Vear F."/>
            <person name="Vautrin S."/>
            <person name="Crespi M."/>
            <person name="Mangin B."/>
            <person name="Burke J.M."/>
            <person name="Salse J."/>
            <person name="Munos S."/>
            <person name="Vincourt P."/>
            <person name="Rieseberg L.H."/>
            <person name="Langlade N.B."/>
        </authorList>
    </citation>
    <scope>NUCLEOTIDE SEQUENCE</scope>
    <source>
        <tissue evidence="2">Leaves</tissue>
    </source>
</reference>
<organism evidence="2 3">
    <name type="scientific">Helianthus annuus</name>
    <name type="common">Common sunflower</name>
    <dbReference type="NCBI Taxonomy" id="4232"/>
    <lineage>
        <taxon>Eukaryota</taxon>
        <taxon>Viridiplantae</taxon>
        <taxon>Streptophyta</taxon>
        <taxon>Embryophyta</taxon>
        <taxon>Tracheophyta</taxon>
        <taxon>Spermatophyta</taxon>
        <taxon>Magnoliopsida</taxon>
        <taxon>eudicotyledons</taxon>
        <taxon>Gunneridae</taxon>
        <taxon>Pentapetalae</taxon>
        <taxon>asterids</taxon>
        <taxon>campanulids</taxon>
        <taxon>Asterales</taxon>
        <taxon>Asteraceae</taxon>
        <taxon>Asteroideae</taxon>
        <taxon>Heliantheae alliance</taxon>
        <taxon>Heliantheae</taxon>
        <taxon>Helianthus</taxon>
    </lineage>
</organism>
<evidence type="ECO:0000256" key="1">
    <source>
        <dbReference type="SAM" id="MobiDB-lite"/>
    </source>
</evidence>
<gene>
    <name evidence="2" type="ORF">HanXRQr2_Chr03g0121011</name>
</gene>
<dbReference type="PANTHER" id="PTHR31099">
    <property type="entry name" value="OS06G0165300 PROTEIN"/>
    <property type="match status" value="1"/>
</dbReference>
<accession>A0A9K3JHG9</accession>
<dbReference type="AlphaFoldDB" id="A0A9K3JHG9"/>
<dbReference type="Gramene" id="mRNA:HanXRQr2_Chr03g0121011">
    <property type="protein sequence ID" value="mRNA:HanXRQr2_Chr03g0121011"/>
    <property type="gene ID" value="HanXRQr2_Chr03g0121011"/>
</dbReference>
<evidence type="ECO:0000313" key="2">
    <source>
        <dbReference type="EMBL" id="KAF5815253.1"/>
    </source>
</evidence>
<name>A0A9K3JHG9_HELAN</name>